<dbReference type="PANTHER" id="PTHR43581">
    <property type="entry name" value="ATP/GTP PHOSPHATASE"/>
    <property type="match status" value="1"/>
</dbReference>
<keyword evidence="4" id="KW-1185">Reference proteome</keyword>
<dbReference type="SMART" id="SM00382">
    <property type="entry name" value="AAA"/>
    <property type="match status" value="1"/>
</dbReference>
<feature type="region of interest" description="Disordered" evidence="1">
    <location>
        <begin position="438"/>
        <end position="462"/>
    </location>
</feature>
<dbReference type="Proteomes" id="UP000702425">
    <property type="component" value="Unassembled WGS sequence"/>
</dbReference>
<dbReference type="InterPro" id="IPR027417">
    <property type="entry name" value="P-loop_NTPase"/>
</dbReference>
<dbReference type="CDD" id="cd00267">
    <property type="entry name" value="ABC_ATPase"/>
    <property type="match status" value="1"/>
</dbReference>
<accession>A0ABX2D425</accession>
<gene>
    <name evidence="3" type="ORF">E5S67_04410</name>
</gene>
<reference evidence="3 4" key="1">
    <citation type="journal article" date="2020" name="Sci. Rep.">
        <title>A novel cyanobacterial geosmin producer, revising GeoA distribution and dispersion patterns in Bacteria.</title>
        <authorList>
            <person name="Churro C."/>
            <person name="Semedo-Aguiar A.P."/>
            <person name="Silva A.D."/>
            <person name="Pereira-Leal J.B."/>
            <person name="Leite R.B."/>
        </authorList>
    </citation>
    <scope>NUCLEOTIDE SEQUENCE [LARGE SCALE GENOMIC DNA]</scope>
    <source>
        <strain evidence="3 4">IPMA8</strain>
    </source>
</reference>
<name>A0ABX2D425_9CYAN</name>
<proteinExistence type="predicted"/>
<dbReference type="InterPro" id="IPR041685">
    <property type="entry name" value="AAA_GajA/Old/RecF-like"/>
</dbReference>
<protein>
    <recommendedName>
        <fullName evidence="2">AAA+ ATPase domain-containing protein</fullName>
    </recommendedName>
</protein>
<evidence type="ECO:0000259" key="2">
    <source>
        <dbReference type="SMART" id="SM00382"/>
    </source>
</evidence>
<dbReference type="InterPro" id="IPR003593">
    <property type="entry name" value="AAA+_ATPase"/>
</dbReference>
<evidence type="ECO:0000256" key="1">
    <source>
        <dbReference type="SAM" id="MobiDB-lite"/>
    </source>
</evidence>
<dbReference type="SUPFAM" id="SSF52540">
    <property type="entry name" value="P-loop containing nucleoside triphosphate hydrolases"/>
    <property type="match status" value="1"/>
</dbReference>
<organism evidence="3 4">
    <name type="scientific">Microcoleus asticus IPMA8</name>
    <dbReference type="NCBI Taxonomy" id="2563858"/>
    <lineage>
        <taxon>Bacteria</taxon>
        <taxon>Bacillati</taxon>
        <taxon>Cyanobacteriota</taxon>
        <taxon>Cyanophyceae</taxon>
        <taxon>Oscillatoriophycideae</taxon>
        <taxon>Oscillatoriales</taxon>
        <taxon>Microcoleaceae</taxon>
        <taxon>Microcoleus</taxon>
        <taxon>Microcoleus asticus</taxon>
    </lineage>
</organism>
<dbReference type="RefSeq" id="WP_172190519.1">
    <property type="nucleotide sequence ID" value="NZ_CAWPPK010000310.1"/>
</dbReference>
<dbReference type="EMBL" id="SRRZ01000092">
    <property type="protein sequence ID" value="NQE36645.1"/>
    <property type="molecule type" value="Genomic_DNA"/>
</dbReference>
<dbReference type="Pfam" id="PF13175">
    <property type="entry name" value="AAA_15"/>
    <property type="match status" value="1"/>
</dbReference>
<feature type="domain" description="AAA+ ATPase" evidence="2">
    <location>
        <begin position="24"/>
        <end position="446"/>
    </location>
</feature>
<evidence type="ECO:0000313" key="3">
    <source>
        <dbReference type="EMBL" id="NQE36645.1"/>
    </source>
</evidence>
<dbReference type="Gene3D" id="3.40.50.300">
    <property type="entry name" value="P-loop containing nucleotide triphosphate hydrolases"/>
    <property type="match status" value="1"/>
</dbReference>
<evidence type="ECO:0000313" key="4">
    <source>
        <dbReference type="Proteomes" id="UP000702425"/>
    </source>
</evidence>
<sequence length="475" mass="54695">MPKFIKSIQAIGIHGRFDIQQSFDPGVNILYGKNGAGKTTLLHIIANAVNGDYPRFLYLDFVRIGIHMDDGTTVEIETKEPNEEDSDIEITVKENGERRGKKFRRSQGEDIIETYTIDYNPIIKVAYFPAFRSMIEAWTSVKEEDLIRYYLNKSLLQTEHLSNKMQYQATHFSRRLFGQFVPQLNYPSPLEIEQKLIEETREAILTVAKVDRDLLSQSFVEILTAFSSLESNSSLEPEEILQQIQSLSEKILSHPLQDSMFASEMKSKISEIVNFERAKDSESKKFIAMILSVYQESLKKISDIQEKSFESIDQYLASVNEFLEEKELKVSIQDRTSSQPSVRLMFDNDTSSSIYTLSSGERQIITLLYAATHMSQQNLVLIDEPEISLHVDWQRQLLKKMSDQLGNRQIIACTHSPVIPADYEDNFVELNLIPTDRSSWYTDPEPDEYTNQDTSTDKDAYLDKDELAYDRDAFN</sequence>
<dbReference type="InterPro" id="IPR051396">
    <property type="entry name" value="Bact_Antivir_Def_Nuclease"/>
</dbReference>
<comment type="caution">
    <text evidence="3">The sequence shown here is derived from an EMBL/GenBank/DDBJ whole genome shotgun (WGS) entry which is preliminary data.</text>
</comment>
<dbReference type="PANTHER" id="PTHR43581:SF2">
    <property type="entry name" value="EXCINUCLEASE ATPASE SUBUNIT"/>
    <property type="match status" value="1"/>
</dbReference>